<evidence type="ECO:0000313" key="1">
    <source>
        <dbReference type="EMBL" id="MPN56421.1"/>
    </source>
</evidence>
<dbReference type="EMBL" id="VSSQ01126726">
    <property type="protein sequence ID" value="MPN56421.1"/>
    <property type="molecule type" value="Genomic_DNA"/>
</dbReference>
<accession>A0A645IYL6</accession>
<protein>
    <submittedName>
        <fullName evidence="1">Uncharacterized protein</fullName>
    </submittedName>
</protein>
<comment type="caution">
    <text evidence="1">The sequence shown here is derived from an EMBL/GenBank/DDBJ whole genome shotgun (WGS) entry which is preliminary data.</text>
</comment>
<dbReference type="AlphaFoldDB" id="A0A645IYL6"/>
<proteinExistence type="predicted"/>
<reference evidence="1" key="1">
    <citation type="submission" date="2019-08" db="EMBL/GenBank/DDBJ databases">
        <authorList>
            <person name="Kucharzyk K."/>
            <person name="Murdoch R.W."/>
            <person name="Higgins S."/>
            <person name="Loffler F."/>
        </authorList>
    </citation>
    <scope>NUCLEOTIDE SEQUENCE</scope>
</reference>
<name>A0A645IYL6_9ZZZZ</name>
<organism evidence="1">
    <name type="scientific">bioreactor metagenome</name>
    <dbReference type="NCBI Taxonomy" id="1076179"/>
    <lineage>
        <taxon>unclassified sequences</taxon>
        <taxon>metagenomes</taxon>
        <taxon>ecological metagenomes</taxon>
    </lineage>
</organism>
<sequence length="64" mass="7241">MLLCKVFRIIARGQQQAIFTIGSQHFNFDLDAVKQSRQTLRFYNTACTKNGYAPDNAKIGVKGF</sequence>
<gene>
    <name evidence="1" type="ORF">SDC9_204109</name>
</gene>